<evidence type="ECO:0000256" key="1">
    <source>
        <dbReference type="SAM" id="Phobius"/>
    </source>
</evidence>
<dbReference type="STRING" id="205130.ENSMAMP00000004132"/>
<feature type="transmembrane region" description="Helical" evidence="1">
    <location>
        <begin position="75"/>
        <end position="94"/>
    </location>
</feature>
<dbReference type="FunCoup" id="A0A3Q3KRP8">
    <property type="interactions" value="6"/>
</dbReference>
<protein>
    <submittedName>
        <fullName evidence="2">Si:dkeyp-72e1.6</fullName>
    </submittedName>
</protein>
<dbReference type="InterPro" id="IPR029365">
    <property type="entry name" value="TMEM238"/>
</dbReference>
<dbReference type="Pfam" id="PF15125">
    <property type="entry name" value="TMEM238"/>
    <property type="match status" value="1"/>
</dbReference>
<dbReference type="InParanoid" id="A0A3Q3KRP8"/>
<dbReference type="Ensembl" id="ENSMAMT00000004235.2">
    <property type="protein sequence ID" value="ENSMAMP00000004132.2"/>
    <property type="gene ID" value="ENSMAMG00000002802.2"/>
</dbReference>
<evidence type="ECO:0000313" key="2">
    <source>
        <dbReference type="Ensembl" id="ENSMAMP00000004132.2"/>
    </source>
</evidence>
<dbReference type="AlphaFoldDB" id="A0A3Q3KRP8"/>
<feature type="transmembrane region" description="Helical" evidence="1">
    <location>
        <begin position="40"/>
        <end position="68"/>
    </location>
</feature>
<keyword evidence="1" id="KW-0472">Membrane</keyword>
<keyword evidence="3" id="KW-1185">Reference proteome</keyword>
<accession>A0A3Q3KRP8</accession>
<organism evidence="2 3">
    <name type="scientific">Mastacembelus armatus</name>
    <name type="common">zig-zag eel</name>
    <dbReference type="NCBI Taxonomy" id="205130"/>
    <lineage>
        <taxon>Eukaryota</taxon>
        <taxon>Metazoa</taxon>
        <taxon>Chordata</taxon>
        <taxon>Craniata</taxon>
        <taxon>Vertebrata</taxon>
        <taxon>Euteleostomi</taxon>
        <taxon>Actinopterygii</taxon>
        <taxon>Neopterygii</taxon>
        <taxon>Teleostei</taxon>
        <taxon>Neoteleostei</taxon>
        <taxon>Acanthomorphata</taxon>
        <taxon>Anabantaria</taxon>
        <taxon>Synbranchiformes</taxon>
        <taxon>Mastacembelidae</taxon>
        <taxon>Mastacembelus</taxon>
    </lineage>
</organism>
<dbReference type="PANTHER" id="PTHR28613">
    <property type="entry name" value="SI:CH211-232M10.4-RELATED"/>
    <property type="match status" value="1"/>
</dbReference>
<reference evidence="2" key="1">
    <citation type="submission" date="2025-08" db="UniProtKB">
        <authorList>
            <consortium name="Ensembl"/>
        </authorList>
    </citation>
    <scope>IDENTIFICATION</scope>
</reference>
<keyword evidence="1" id="KW-1133">Transmembrane helix</keyword>
<keyword evidence="1" id="KW-0812">Transmembrane</keyword>
<dbReference type="GeneTree" id="ENSGT00940000162720"/>
<proteinExistence type="predicted"/>
<dbReference type="Proteomes" id="UP000261640">
    <property type="component" value="Unplaced"/>
</dbReference>
<dbReference type="PANTHER" id="PTHR28613:SF9">
    <property type="entry name" value="TRANSMEMBRANE PROTEIN 238"/>
    <property type="match status" value="1"/>
</dbReference>
<name>A0A3Q3KRP8_9TELE</name>
<reference evidence="2" key="2">
    <citation type="submission" date="2025-09" db="UniProtKB">
        <authorList>
            <consortium name="Ensembl"/>
        </authorList>
    </citation>
    <scope>IDENTIFICATION</scope>
</reference>
<sequence>MSSVGCNYAANGPHKNRNTGTHTLCSPVLPAPPPPGTSSGLGRCVLCFWLAVAFDIVGLVVLLIGVFVNVFFYDLLIYAGAIVIFLSLIWWVFWYSGNIEVPPAELEDDVGLLKKNKGTLGGIGVAVRRLSSRLSGGIRNSFRRNGGRFSTAHTQRAATETPVAVAMATVAPQENTVYSVAGCVVEMPHIATETSPT</sequence>
<evidence type="ECO:0000313" key="3">
    <source>
        <dbReference type="Proteomes" id="UP000261640"/>
    </source>
</evidence>